<accession>A0A4V0YZ60</accession>
<dbReference type="GO" id="GO:0016491">
    <property type="term" value="F:oxidoreductase activity"/>
    <property type="evidence" value="ECO:0007669"/>
    <property type="project" value="UniProtKB-KW"/>
</dbReference>
<dbReference type="InterPro" id="IPR006657">
    <property type="entry name" value="MoPterin_dinucl-bd_dom"/>
</dbReference>
<evidence type="ECO:0000256" key="7">
    <source>
        <dbReference type="ARBA" id="ARBA00023004"/>
    </source>
</evidence>
<comment type="cofactor">
    <cofactor evidence="1">
        <name>[4Fe-4S] cluster</name>
        <dbReference type="ChEBI" id="CHEBI:49883"/>
    </cofactor>
</comment>
<dbReference type="PANTHER" id="PTHR43598">
    <property type="entry name" value="TUNGSTEN-CONTAINING FORMYLMETHANOFURAN DEHYDROGENASE 2 SUBUNIT B"/>
    <property type="match status" value="1"/>
</dbReference>
<proteinExistence type="inferred from homology"/>
<gene>
    <name evidence="10" type="ORF">EPA93_22385</name>
</gene>
<dbReference type="Proteomes" id="UP000290365">
    <property type="component" value="Chromosome"/>
</dbReference>
<evidence type="ECO:0000256" key="4">
    <source>
        <dbReference type="ARBA" id="ARBA00022485"/>
    </source>
</evidence>
<dbReference type="Pfam" id="PF04879">
    <property type="entry name" value="Molybdop_Fe4S4"/>
    <property type="match status" value="1"/>
</dbReference>
<protein>
    <submittedName>
        <fullName evidence="10">Formate dehydrogenase</fullName>
    </submittedName>
</protein>
<dbReference type="OrthoDB" id="9805142at2"/>
<dbReference type="RefSeq" id="WP_129889644.1">
    <property type="nucleotide sequence ID" value="NZ_CP035758.1"/>
</dbReference>
<dbReference type="InterPro" id="IPR009010">
    <property type="entry name" value="Asp_de-COase-like_dom_sf"/>
</dbReference>
<dbReference type="Pfam" id="PF01568">
    <property type="entry name" value="Molydop_binding"/>
    <property type="match status" value="1"/>
</dbReference>
<dbReference type="InterPro" id="IPR006656">
    <property type="entry name" value="Mopterin_OxRdtase"/>
</dbReference>
<dbReference type="SUPFAM" id="SSF50692">
    <property type="entry name" value="ADC-like"/>
    <property type="match status" value="1"/>
</dbReference>
<dbReference type="Gene3D" id="3.40.50.740">
    <property type="match status" value="1"/>
</dbReference>
<evidence type="ECO:0000256" key="1">
    <source>
        <dbReference type="ARBA" id="ARBA00001966"/>
    </source>
</evidence>
<organism evidence="10 11">
    <name type="scientific">Ktedonosporobacter rubrisoli</name>
    <dbReference type="NCBI Taxonomy" id="2509675"/>
    <lineage>
        <taxon>Bacteria</taxon>
        <taxon>Bacillati</taxon>
        <taxon>Chloroflexota</taxon>
        <taxon>Ktedonobacteria</taxon>
        <taxon>Ktedonobacterales</taxon>
        <taxon>Ktedonosporobacteraceae</taxon>
        <taxon>Ktedonosporobacter</taxon>
    </lineage>
</organism>
<dbReference type="GO" id="GO:0030151">
    <property type="term" value="F:molybdenum ion binding"/>
    <property type="evidence" value="ECO:0007669"/>
    <property type="project" value="TreeGrafter"/>
</dbReference>
<evidence type="ECO:0000256" key="8">
    <source>
        <dbReference type="ARBA" id="ARBA00023014"/>
    </source>
</evidence>
<dbReference type="PROSITE" id="PS51669">
    <property type="entry name" value="4FE4S_MOW_BIS_MGD"/>
    <property type="match status" value="1"/>
</dbReference>
<dbReference type="GO" id="GO:0009055">
    <property type="term" value="F:electron transfer activity"/>
    <property type="evidence" value="ECO:0007669"/>
    <property type="project" value="TreeGrafter"/>
</dbReference>
<sequence>MTEIPLQQHVAPSGDQMTVRDLASCPPPERWHDWVEYDAKAWPRKVERHYEIIPTICFNCEAACGLLAYIDKETQRVKKFEGNPYHPGSRGRNCAKGPATINQVNDSERILYPLKRAGKRGEGKWERTTWDEVLNTFAAKIRTAILEDRRDEVIYHVGRPGHDGYMERVLGAWGVDAHNSHTNVCSSSARFGYQIWCGIDRPSPDHANARFILLISSHLETGHYFNPQAQRIIEGKMKGAKLAVMDPRLSNTASMADYWLPTWPGSEAAVLLAMARIILQEGLYNREYMRNWVNWQEYMAAEHPQDAQTFERFIELLLELYAAYTPEFAAQESGLEPAVIVDIARQIGRAGTAFAAHTWRAASSGNLGGWQVARALWFLSVLTGSIGTPGGTAPNSWNKFVPAPFLKPPPSQVWNELLFPPEYPLANYEMSILLPYFLREGRGKVAAYFTRVYNPVWTNPDGTSWIEMLTNEQQVELHAALTPVWSETAWYADYVLPMGHASERHDLMSQETHAGRWIGFRQPVLRVYQERHGKAVQYTYQANPGEVWEEDEFWIELSWRIDPDGSLGIRKYFESPYQAGEKLTIEEYYRWIFEHSVPGLPEAAAEEGLTPLAYMQKYGAFAIPEEKAPVFSLNERELKPTDLAKTHIDERSGKIVRSDGTAIGVMVDGKPCEGFPTPSRKLEFYSPTMKEWGWPDEAVPGYTRSHVHRSRIDQSKGEYLLIPTFRLPTLIHTRSGNAKWLYEIANANPVWLHPLDARRIGVETGDLLRVSTDIGHYVNRAWITDGIRPGVVACSHHLGRWRLETGSGTDRWASALVRLGRDEQGIWRMRHREGIRPFESDDPDSARIFWREGGVHQNLTFPVHPDPISGMHCWHQKVRVEPAHEGDRYGDVYVDTQKAYAVYQEWLAMTRPQTSRPDGLRRPLWMIRPYRPAAQAFKR</sequence>
<dbReference type="Gene3D" id="3.40.228.10">
    <property type="entry name" value="Dimethylsulfoxide Reductase, domain 2"/>
    <property type="match status" value="1"/>
</dbReference>
<evidence type="ECO:0000256" key="3">
    <source>
        <dbReference type="ARBA" id="ARBA00010312"/>
    </source>
</evidence>
<evidence type="ECO:0000259" key="9">
    <source>
        <dbReference type="PROSITE" id="PS51669"/>
    </source>
</evidence>
<dbReference type="GO" id="GO:0051539">
    <property type="term" value="F:4 iron, 4 sulfur cluster binding"/>
    <property type="evidence" value="ECO:0007669"/>
    <property type="project" value="UniProtKB-KW"/>
</dbReference>
<keyword evidence="5" id="KW-0479">Metal-binding</keyword>
<dbReference type="EMBL" id="CP035758">
    <property type="protein sequence ID" value="QBD78591.1"/>
    <property type="molecule type" value="Genomic_DNA"/>
</dbReference>
<dbReference type="Gene3D" id="2.40.40.20">
    <property type="match status" value="1"/>
</dbReference>
<name>A0A4V0YZ60_KTERU</name>
<evidence type="ECO:0000256" key="2">
    <source>
        <dbReference type="ARBA" id="ARBA00004196"/>
    </source>
</evidence>
<feature type="domain" description="4Fe-4S Mo/W bis-MGD-type" evidence="9">
    <location>
        <begin position="50"/>
        <end position="108"/>
    </location>
</feature>
<evidence type="ECO:0000256" key="5">
    <source>
        <dbReference type="ARBA" id="ARBA00022723"/>
    </source>
</evidence>
<comment type="similarity">
    <text evidence="3">Belongs to the prokaryotic molybdopterin-containing oxidoreductase family.</text>
</comment>
<keyword evidence="11" id="KW-1185">Reference proteome</keyword>
<dbReference type="Gene3D" id="3.30.200.210">
    <property type="match status" value="1"/>
</dbReference>
<dbReference type="SUPFAM" id="SSF53706">
    <property type="entry name" value="Formate dehydrogenase/DMSO reductase, domains 1-3"/>
    <property type="match status" value="1"/>
</dbReference>
<dbReference type="KEGG" id="kbs:EPA93_22385"/>
<evidence type="ECO:0000313" key="10">
    <source>
        <dbReference type="EMBL" id="QBD78591.1"/>
    </source>
</evidence>
<dbReference type="GO" id="GO:0030313">
    <property type="term" value="C:cell envelope"/>
    <property type="evidence" value="ECO:0007669"/>
    <property type="project" value="UniProtKB-SubCell"/>
</dbReference>
<dbReference type="InterPro" id="IPR006963">
    <property type="entry name" value="Mopterin_OxRdtase_4Fe-4S_dom"/>
</dbReference>
<dbReference type="GO" id="GO:0009061">
    <property type="term" value="P:anaerobic respiration"/>
    <property type="evidence" value="ECO:0007669"/>
    <property type="project" value="TreeGrafter"/>
</dbReference>
<keyword evidence="4" id="KW-0004">4Fe-4S</keyword>
<evidence type="ECO:0000256" key="6">
    <source>
        <dbReference type="ARBA" id="ARBA00023002"/>
    </source>
</evidence>
<dbReference type="SMART" id="SM00926">
    <property type="entry name" value="Molybdop_Fe4S4"/>
    <property type="match status" value="1"/>
</dbReference>
<dbReference type="PANTHER" id="PTHR43598:SF1">
    <property type="entry name" value="FORMATE DEHYDROGENASE-O MAJOR SUBUNIT"/>
    <property type="match status" value="1"/>
</dbReference>
<reference evidence="10 11" key="1">
    <citation type="submission" date="2019-01" db="EMBL/GenBank/DDBJ databases">
        <title>Ktedonosporobacter rubrisoli SCAWS-G2.</title>
        <authorList>
            <person name="Huang Y."/>
            <person name="Yan B."/>
        </authorList>
    </citation>
    <scope>NUCLEOTIDE SEQUENCE [LARGE SCALE GENOMIC DNA]</scope>
    <source>
        <strain evidence="10 11">SCAWS-G2</strain>
    </source>
</reference>
<dbReference type="Pfam" id="PF00384">
    <property type="entry name" value="Molybdopterin"/>
    <property type="match status" value="1"/>
</dbReference>
<keyword evidence="7" id="KW-0408">Iron</keyword>
<keyword evidence="6" id="KW-0560">Oxidoreductase</keyword>
<dbReference type="GO" id="GO:0043546">
    <property type="term" value="F:molybdopterin cofactor binding"/>
    <property type="evidence" value="ECO:0007669"/>
    <property type="project" value="InterPro"/>
</dbReference>
<evidence type="ECO:0000313" key="11">
    <source>
        <dbReference type="Proteomes" id="UP000290365"/>
    </source>
</evidence>
<comment type="subcellular location">
    <subcellularLocation>
        <location evidence="2">Cell envelope</location>
    </subcellularLocation>
</comment>
<keyword evidence="8" id="KW-0411">Iron-sulfur</keyword>
<dbReference type="AlphaFoldDB" id="A0A4V0YZ60"/>